<dbReference type="EMBL" id="PPTA01000024">
    <property type="protein sequence ID" value="TFA98036.1"/>
    <property type="molecule type" value="Genomic_DNA"/>
</dbReference>
<keyword evidence="3" id="KW-1185">Reference proteome</keyword>
<dbReference type="GeneID" id="300581695"/>
<organism evidence="2 3">
    <name type="scientific">Trichoderma ghanense</name>
    <dbReference type="NCBI Taxonomy" id="65468"/>
    <lineage>
        <taxon>Eukaryota</taxon>
        <taxon>Fungi</taxon>
        <taxon>Dikarya</taxon>
        <taxon>Ascomycota</taxon>
        <taxon>Pezizomycotina</taxon>
        <taxon>Sordariomycetes</taxon>
        <taxon>Hypocreomycetidae</taxon>
        <taxon>Hypocreales</taxon>
        <taxon>Hypocreaceae</taxon>
        <taxon>Trichoderma</taxon>
    </lineage>
</organism>
<feature type="region of interest" description="Disordered" evidence="1">
    <location>
        <begin position="151"/>
        <end position="240"/>
    </location>
</feature>
<accession>A0ABY2GRV6</accession>
<gene>
    <name evidence="2" type="ORF">CCMA1212_010192</name>
</gene>
<evidence type="ECO:0000256" key="1">
    <source>
        <dbReference type="SAM" id="MobiDB-lite"/>
    </source>
</evidence>
<dbReference type="RefSeq" id="XP_073554238.1">
    <property type="nucleotide sequence ID" value="XM_073707245.1"/>
</dbReference>
<proteinExistence type="predicted"/>
<reference evidence="2 3" key="1">
    <citation type="submission" date="2018-01" db="EMBL/GenBank/DDBJ databases">
        <title>Genome characterization of the sugarcane-associated fungus Trichoderma ghanense CCMA-1212 and their application in lignocelulose bioconversion.</title>
        <authorList>
            <person name="Steindorff A.S."/>
            <person name="Mendes T.D."/>
            <person name="Vilela E.S.D."/>
            <person name="Rodrigues D.S."/>
            <person name="Formighieri E.F."/>
            <person name="Melo I.S."/>
            <person name="Favaro L.C.L."/>
        </authorList>
    </citation>
    <scope>NUCLEOTIDE SEQUENCE [LARGE SCALE GENOMIC DNA]</scope>
    <source>
        <strain evidence="2 3">CCMA-1212</strain>
    </source>
</reference>
<sequence length="240" mass="26143">MSKQPFDVHPSWLHLKRDAHASIARLLTKGAADVPSTKSSLARSNYYSRDQIIRNARVFKTRLPWDFTPVGTANARIHEPIHGRENGRRAAASGTRRWTGLGLSRSSLGTWQPEAAPRAARAAAVGNTVRGDWLDGFDGGCTVPETLGIPRFQSHRHPQAGLTSRGHRSSRAFSSPAPQPADATPSFNPPSLGTRAAIGSGAGPTRMMRPEGPARRPSLTQMPDAWMPIFREPTQQDMTD</sequence>
<evidence type="ECO:0000313" key="3">
    <source>
        <dbReference type="Proteomes" id="UP001642720"/>
    </source>
</evidence>
<dbReference type="Proteomes" id="UP001642720">
    <property type="component" value="Unassembled WGS sequence"/>
</dbReference>
<evidence type="ECO:0000313" key="2">
    <source>
        <dbReference type="EMBL" id="TFA98036.1"/>
    </source>
</evidence>
<protein>
    <submittedName>
        <fullName evidence="2">Uncharacterized protein</fullName>
    </submittedName>
</protein>
<name>A0ABY2GRV6_9HYPO</name>
<comment type="caution">
    <text evidence="2">The sequence shown here is derived from an EMBL/GenBank/DDBJ whole genome shotgun (WGS) entry which is preliminary data.</text>
</comment>